<dbReference type="RefSeq" id="WP_377930171.1">
    <property type="nucleotide sequence ID" value="NZ_JBHUEM010000052.1"/>
</dbReference>
<keyword evidence="1" id="KW-0804">Transcription</keyword>
<keyword evidence="1" id="KW-0694">RNA-binding</keyword>
<evidence type="ECO:0000313" key="3">
    <source>
        <dbReference type="Proteomes" id="UP001597214"/>
    </source>
</evidence>
<name>A0ABW4LV74_9BACI</name>
<comment type="caution">
    <text evidence="2">The sequence shown here is derived from an EMBL/GenBank/DDBJ whole genome shotgun (WGS) entry which is preliminary data.</text>
</comment>
<dbReference type="PIRSF" id="PIRSF016897">
    <property type="entry name" value="GlpP"/>
    <property type="match status" value="1"/>
</dbReference>
<protein>
    <recommendedName>
        <fullName evidence="1">Glycerol uptake operon antiterminator regulatory protein</fullName>
    </recommendedName>
</protein>
<dbReference type="Proteomes" id="UP001597214">
    <property type="component" value="Unassembled WGS sequence"/>
</dbReference>
<dbReference type="InterPro" id="IPR013785">
    <property type="entry name" value="Aldolase_TIM"/>
</dbReference>
<dbReference type="PANTHER" id="PTHR35787">
    <property type="entry name" value="GLYCEROL UPTAKE OPERON ANTITERMINATOR REGULATORY PROTEIN"/>
    <property type="match status" value="1"/>
</dbReference>
<evidence type="ECO:0000313" key="2">
    <source>
        <dbReference type="EMBL" id="MFD1738946.1"/>
    </source>
</evidence>
<proteinExistence type="predicted"/>
<sequence length="202" mass="22795">MKKDVFLEALRNERVIASVKEEGHLDRALISDLSILFLMTGNVGIIKKYVDTCKRQKKIALLHVDKIGGLSSDREGLEFLVNYVKPDGIISTRNTMIRLAKKMNLITVQRLFLIDTDSFKQGLESVRTNLPDAVEVMPARIPEIIYKFKQQTNIPLITGGLLETPMQIKECIENGAIAVSTGNPKLWKETVRLHETIHNLTV</sequence>
<keyword evidence="1" id="KW-0319">Glycerol metabolism</keyword>
<gene>
    <name evidence="2" type="ORF">ACFSCX_20755</name>
</gene>
<dbReference type="InterPro" id="IPR006699">
    <property type="entry name" value="GlpP"/>
</dbReference>
<keyword evidence="3" id="KW-1185">Reference proteome</keyword>
<keyword evidence="1" id="KW-0805">Transcription regulation</keyword>
<dbReference type="Pfam" id="PF04309">
    <property type="entry name" value="G3P_antiterm"/>
    <property type="match status" value="1"/>
</dbReference>
<organism evidence="2 3">
    <name type="scientific">Bacillus salitolerans</name>
    <dbReference type="NCBI Taxonomy" id="1437434"/>
    <lineage>
        <taxon>Bacteria</taxon>
        <taxon>Bacillati</taxon>
        <taxon>Bacillota</taxon>
        <taxon>Bacilli</taxon>
        <taxon>Bacillales</taxon>
        <taxon>Bacillaceae</taxon>
        <taxon>Bacillus</taxon>
    </lineage>
</organism>
<dbReference type="Gene3D" id="3.20.20.70">
    <property type="entry name" value="Aldolase class I"/>
    <property type="match status" value="1"/>
</dbReference>
<reference evidence="3" key="1">
    <citation type="journal article" date="2019" name="Int. J. Syst. Evol. Microbiol.">
        <title>The Global Catalogue of Microorganisms (GCM) 10K type strain sequencing project: providing services to taxonomists for standard genome sequencing and annotation.</title>
        <authorList>
            <consortium name="The Broad Institute Genomics Platform"/>
            <consortium name="The Broad Institute Genome Sequencing Center for Infectious Disease"/>
            <person name="Wu L."/>
            <person name="Ma J."/>
        </authorList>
    </citation>
    <scope>NUCLEOTIDE SEQUENCE [LARGE SCALE GENOMIC DNA]</scope>
    <source>
        <strain evidence="3">CCUG 49339</strain>
    </source>
</reference>
<accession>A0ABW4LV74</accession>
<comment type="function">
    <text evidence="1">Regulates expression of the glpD operon. In the presence of glycerol 3-phosphate (G3P) causes antitermination of transcription of glpD at the inverted repeat of the leader region to enhance its transcription. Binds and stabilizes glpD leader mRNA.</text>
</comment>
<dbReference type="SUPFAM" id="SSF110391">
    <property type="entry name" value="GlpP-like"/>
    <property type="match status" value="1"/>
</dbReference>
<evidence type="ECO:0000256" key="1">
    <source>
        <dbReference type="PIRNR" id="PIRNR016897"/>
    </source>
</evidence>
<dbReference type="EMBL" id="JBHUEM010000052">
    <property type="protein sequence ID" value="MFD1738946.1"/>
    <property type="molecule type" value="Genomic_DNA"/>
</dbReference>
<dbReference type="PANTHER" id="PTHR35787:SF1">
    <property type="entry name" value="GLYCEROL UPTAKE OPERON ANTITERMINATOR REGULATORY PROTEIN"/>
    <property type="match status" value="1"/>
</dbReference>